<reference evidence="3 5" key="2">
    <citation type="submission" date="2019-08" db="EMBL/GenBank/DDBJ databases">
        <title>Genome of Algoriphagus ratkowskyi IC026.</title>
        <authorList>
            <person name="Bowman J.P."/>
        </authorList>
    </citation>
    <scope>NUCLEOTIDE SEQUENCE [LARGE SCALE GENOMIC DNA]</scope>
    <source>
        <strain evidence="3 5">IC026</strain>
    </source>
</reference>
<dbReference type="EMBL" id="QKZU01000019">
    <property type="protein sequence ID" value="PZX51258.1"/>
    <property type="molecule type" value="Genomic_DNA"/>
</dbReference>
<dbReference type="AlphaFoldDB" id="A0A2W7QRN4"/>
<protein>
    <recommendedName>
        <fullName evidence="6">DUF481 domain-containing protein</fullName>
    </recommendedName>
</protein>
<comment type="caution">
    <text evidence="2">The sequence shown here is derived from an EMBL/GenBank/DDBJ whole genome shotgun (WGS) entry which is preliminary data.</text>
</comment>
<keyword evidence="1" id="KW-0732">Signal</keyword>
<evidence type="ECO:0000256" key="1">
    <source>
        <dbReference type="SAM" id="SignalP"/>
    </source>
</evidence>
<dbReference type="RefSeq" id="WP_086502940.1">
    <property type="nucleotide sequence ID" value="NZ_MSSV01000022.1"/>
</dbReference>
<feature type="chain" id="PRO_5016174728" description="DUF481 domain-containing protein" evidence="1">
    <location>
        <begin position="23"/>
        <end position="267"/>
    </location>
</feature>
<dbReference type="OrthoDB" id="6118633at2"/>
<dbReference type="EMBL" id="VORV01000017">
    <property type="protein sequence ID" value="TXD75950.1"/>
    <property type="molecule type" value="Genomic_DNA"/>
</dbReference>
<keyword evidence="5" id="KW-1185">Reference proteome</keyword>
<evidence type="ECO:0000313" key="3">
    <source>
        <dbReference type="EMBL" id="TXD75950.1"/>
    </source>
</evidence>
<evidence type="ECO:0000313" key="5">
    <source>
        <dbReference type="Proteomes" id="UP000321927"/>
    </source>
</evidence>
<organism evidence="2 4">
    <name type="scientific">Algoriphagus ratkowskyi</name>
    <dbReference type="NCBI Taxonomy" id="57028"/>
    <lineage>
        <taxon>Bacteria</taxon>
        <taxon>Pseudomonadati</taxon>
        <taxon>Bacteroidota</taxon>
        <taxon>Cytophagia</taxon>
        <taxon>Cytophagales</taxon>
        <taxon>Cyclobacteriaceae</taxon>
        <taxon>Algoriphagus</taxon>
    </lineage>
</organism>
<accession>A0A2W7QRN4</accession>
<feature type="signal peptide" evidence="1">
    <location>
        <begin position="1"/>
        <end position="22"/>
    </location>
</feature>
<reference evidence="2 4" key="1">
    <citation type="submission" date="2018-06" db="EMBL/GenBank/DDBJ databases">
        <title>Genomic Encyclopedia of Archaeal and Bacterial Type Strains, Phase II (KMG-II): from individual species to whole genera.</title>
        <authorList>
            <person name="Goeker M."/>
        </authorList>
    </citation>
    <scope>NUCLEOTIDE SEQUENCE [LARGE SCALE GENOMIC DNA]</scope>
    <source>
        <strain evidence="2 4">DSM 22686</strain>
    </source>
</reference>
<sequence>MQHLKPFLAALLILFSFNISKAQILHTESFTVILDSTKRVQGSIVPDLKFKNLKENLFEFENTADLSIKFKKNAVTFANKIELSRFGNQTLLSGGYVYAEYRKITETKIAIEVYNQVHWAEARGMEWKYAGGVNLRLRMVTKPNIGFYLGIGPFYENERWNYKGVSDDVSIPVGPVPIINENIKLGSYASLKYAPFEKIFVDISLYHQARFDELFSSPRLASSSRVTYKFTEVLGLSFIYQNIYDPNPVVPIDKLFNNVTLGLTISF</sequence>
<evidence type="ECO:0000313" key="2">
    <source>
        <dbReference type="EMBL" id="PZX51258.1"/>
    </source>
</evidence>
<proteinExistence type="predicted"/>
<evidence type="ECO:0008006" key="6">
    <source>
        <dbReference type="Google" id="ProtNLM"/>
    </source>
</evidence>
<dbReference type="Proteomes" id="UP000249115">
    <property type="component" value="Unassembled WGS sequence"/>
</dbReference>
<evidence type="ECO:0000313" key="4">
    <source>
        <dbReference type="Proteomes" id="UP000249115"/>
    </source>
</evidence>
<gene>
    <name evidence="3" type="ORF">ESW18_18545</name>
    <name evidence="2" type="ORF">LV84_03764</name>
</gene>
<name>A0A2W7QRN4_9BACT</name>
<dbReference type="Proteomes" id="UP000321927">
    <property type="component" value="Unassembled WGS sequence"/>
</dbReference>